<feature type="signal peptide" evidence="2">
    <location>
        <begin position="1"/>
        <end position="26"/>
    </location>
</feature>
<reference evidence="3" key="1">
    <citation type="submission" date="2022-06" db="EMBL/GenBank/DDBJ databases">
        <title>Draft genome sequence of Streptomyces sp. RB6PN25 isolated from peat swamp forest in Thailand.</title>
        <authorList>
            <person name="Duangmal K."/>
            <person name="Klaysubun C."/>
        </authorList>
    </citation>
    <scope>NUCLEOTIDE SEQUENCE</scope>
    <source>
        <strain evidence="3">RB6PN25</strain>
    </source>
</reference>
<evidence type="ECO:0000256" key="1">
    <source>
        <dbReference type="SAM" id="MobiDB-lite"/>
    </source>
</evidence>
<comment type="caution">
    <text evidence="3">The sequence shown here is derived from an EMBL/GenBank/DDBJ whole genome shotgun (WGS) entry which is preliminary data.</text>
</comment>
<sequence length="678" mass="70054">MKRPNLALAAGVAVAGLLAPLSVATAATPSPAASASRQAPLTNLDHLDFLTTQVAPPSQPGHTTYQLAGHPDIGVLWVYANHQSNGGYQRTGGGTYDASTDTYGQGAYDADDIARAAVVYLRHWQQWQDTHSRDEAEALLRGLTYLQTSTGPNAGNIVLWMQPDGRLNPTPTPPDSPNPSDTGPSYWLARTIWALGEGYSDFRKSDPGFANFLAGRLNLAVDALNRQDLTHYGKYQTVNGVRLPAWLISDGADASSEAVLGLTAYVAAGGSSPARTALVQLADGIAAMGAGNARTWPYGALLPWSLSPSQWHAWGDEMATALAQASGVLRDPALLRPAVADAAVFAPHLLTATGPDNGWSPTPVDGSQIAYGADSVVRSLLAVANATHSSGLRQLAGVAAGWFFGQNPAGVPMYDPATGVTFDGVASNATVNQNSGAESTIHGLLTMEALDAAPDVANTARSAAHIARREGQQTIEANQATLSGGARAVEPPSPWTGEAQWSSTTYVSSPAGSRLTWQVPASDQPRMVQPVAYLVDGGAAQTVFTSSNTRLGTLHYGSGGAQGASAAPGALLPVTLPAPLPASARSITGMTAGGTGLLDSLLLTPLVSQLITTGDGHTVALLSSVATTRRTCDIAVPGTGQAVAVSYDQYGIARERSVTSFGRANATILPGGFTLVTR</sequence>
<evidence type="ECO:0000313" key="4">
    <source>
        <dbReference type="Proteomes" id="UP001057702"/>
    </source>
</evidence>
<evidence type="ECO:0000313" key="3">
    <source>
        <dbReference type="EMBL" id="MCQ4080903.1"/>
    </source>
</evidence>
<organism evidence="3 4">
    <name type="scientific">Streptomyces humicola</name>
    <dbReference type="NCBI Taxonomy" id="2953240"/>
    <lineage>
        <taxon>Bacteria</taxon>
        <taxon>Bacillati</taxon>
        <taxon>Actinomycetota</taxon>
        <taxon>Actinomycetes</taxon>
        <taxon>Kitasatosporales</taxon>
        <taxon>Streptomycetaceae</taxon>
        <taxon>Streptomyces</taxon>
    </lineage>
</organism>
<name>A0ABT1PUT4_9ACTN</name>
<dbReference type="Proteomes" id="UP001057702">
    <property type="component" value="Unassembled WGS sequence"/>
</dbReference>
<evidence type="ECO:0000256" key="2">
    <source>
        <dbReference type="SAM" id="SignalP"/>
    </source>
</evidence>
<gene>
    <name evidence="3" type="ORF">NGB36_09890</name>
</gene>
<proteinExistence type="predicted"/>
<dbReference type="RefSeq" id="WP_255919805.1">
    <property type="nucleotide sequence ID" value="NZ_JANFNG010000005.1"/>
</dbReference>
<keyword evidence="2" id="KW-0732">Signal</keyword>
<protein>
    <submittedName>
        <fullName evidence="3">Uncharacterized protein</fullName>
    </submittedName>
</protein>
<keyword evidence="4" id="KW-1185">Reference proteome</keyword>
<feature type="region of interest" description="Disordered" evidence="1">
    <location>
        <begin position="162"/>
        <end position="183"/>
    </location>
</feature>
<accession>A0ABT1PUT4</accession>
<dbReference type="EMBL" id="JANFNG010000005">
    <property type="protein sequence ID" value="MCQ4080903.1"/>
    <property type="molecule type" value="Genomic_DNA"/>
</dbReference>
<feature type="chain" id="PRO_5047254290" evidence="2">
    <location>
        <begin position="27"/>
        <end position="678"/>
    </location>
</feature>